<evidence type="ECO:0000313" key="2">
    <source>
        <dbReference type="Proteomes" id="UP000606730"/>
    </source>
</evidence>
<organism evidence="1 2">
    <name type="scientific">Actibacterium pelagium</name>
    <dbReference type="NCBI Taxonomy" id="2029103"/>
    <lineage>
        <taxon>Bacteria</taxon>
        <taxon>Pseudomonadati</taxon>
        <taxon>Pseudomonadota</taxon>
        <taxon>Alphaproteobacteria</taxon>
        <taxon>Rhodobacterales</taxon>
        <taxon>Roseobacteraceae</taxon>
        <taxon>Actibacterium</taxon>
    </lineage>
</organism>
<keyword evidence="2" id="KW-1185">Reference proteome</keyword>
<accession>A0A917EJI8</accession>
<comment type="caution">
    <text evidence="1">The sequence shown here is derived from an EMBL/GenBank/DDBJ whole genome shotgun (WGS) entry which is preliminary data.</text>
</comment>
<reference evidence="1" key="2">
    <citation type="submission" date="2020-09" db="EMBL/GenBank/DDBJ databases">
        <authorList>
            <person name="Sun Q."/>
            <person name="Zhou Y."/>
        </authorList>
    </citation>
    <scope>NUCLEOTIDE SEQUENCE</scope>
    <source>
        <strain evidence="1">CGMCC 1.16012</strain>
    </source>
</reference>
<dbReference type="AlphaFoldDB" id="A0A917EJI8"/>
<gene>
    <name evidence="1" type="ORF">GCM10011517_08950</name>
</gene>
<name>A0A917EJI8_9RHOB</name>
<dbReference type="Proteomes" id="UP000606730">
    <property type="component" value="Unassembled WGS sequence"/>
</dbReference>
<protein>
    <submittedName>
        <fullName evidence="1">Uncharacterized protein</fullName>
    </submittedName>
</protein>
<evidence type="ECO:0000313" key="1">
    <source>
        <dbReference type="EMBL" id="GGE43499.1"/>
    </source>
</evidence>
<reference evidence="1" key="1">
    <citation type="journal article" date="2014" name="Int. J. Syst. Evol. Microbiol.">
        <title>Complete genome sequence of Corynebacterium casei LMG S-19264T (=DSM 44701T), isolated from a smear-ripened cheese.</title>
        <authorList>
            <consortium name="US DOE Joint Genome Institute (JGI-PGF)"/>
            <person name="Walter F."/>
            <person name="Albersmeier A."/>
            <person name="Kalinowski J."/>
            <person name="Ruckert C."/>
        </authorList>
    </citation>
    <scope>NUCLEOTIDE SEQUENCE</scope>
    <source>
        <strain evidence="1">CGMCC 1.16012</strain>
    </source>
</reference>
<proteinExistence type="predicted"/>
<dbReference type="EMBL" id="BMKN01000001">
    <property type="protein sequence ID" value="GGE43499.1"/>
    <property type="molecule type" value="Genomic_DNA"/>
</dbReference>
<sequence length="65" mass="7190">MIPDLIGRLWPGLYHRAAVFMSRDLTGFHARMFTNPTMPVGTANAASLDLQHNAIGRALRISDLL</sequence>